<feature type="compositionally biased region" description="Polar residues" evidence="1">
    <location>
        <begin position="1"/>
        <end position="28"/>
    </location>
</feature>
<feature type="compositionally biased region" description="Low complexity" evidence="1">
    <location>
        <begin position="29"/>
        <end position="48"/>
    </location>
</feature>
<protein>
    <submittedName>
        <fullName evidence="2">Uncharacterized protein</fullName>
    </submittedName>
</protein>
<gene>
    <name evidence="2" type="ORF">TMSB3V08_LOCUS10448</name>
</gene>
<reference evidence="2" key="1">
    <citation type="submission" date="2020-11" db="EMBL/GenBank/DDBJ databases">
        <authorList>
            <person name="Tran Van P."/>
        </authorList>
    </citation>
    <scope>NUCLEOTIDE SEQUENCE</scope>
</reference>
<evidence type="ECO:0000256" key="1">
    <source>
        <dbReference type="SAM" id="MobiDB-lite"/>
    </source>
</evidence>
<dbReference type="EMBL" id="OB796776">
    <property type="protein sequence ID" value="CAD7433781.1"/>
    <property type="molecule type" value="Genomic_DNA"/>
</dbReference>
<feature type="compositionally biased region" description="Polar residues" evidence="1">
    <location>
        <begin position="49"/>
        <end position="73"/>
    </location>
</feature>
<name>A0A7R9HSQ0_9NEOP</name>
<organism evidence="2">
    <name type="scientific">Timema monikensis</name>
    <dbReference type="NCBI Taxonomy" id="170555"/>
    <lineage>
        <taxon>Eukaryota</taxon>
        <taxon>Metazoa</taxon>
        <taxon>Ecdysozoa</taxon>
        <taxon>Arthropoda</taxon>
        <taxon>Hexapoda</taxon>
        <taxon>Insecta</taxon>
        <taxon>Pterygota</taxon>
        <taxon>Neoptera</taxon>
        <taxon>Polyneoptera</taxon>
        <taxon>Phasmatodea</taxon>
        <taxon>Timematodea</taxon>
        <taxon>Timematoidea</taxon>
        <taxon>Timematidae</taxon>
        <taxon>Timema</taxon>
    </lineage>
</organism>
<accession>A0A7R9HSQ0</accession>
<sequence length="224" mass="24650">MSPTSENRSSITLQVSTSNRSSPPNSDYSSRCQSSIGQSSVVSPVSSSLPYQDSPKQSITVQSESPSDYGSSNTTTTTIDGGNTKIYVQQHNSPMRSVITFENDTRSNKNGYGISNKEIVILNDISPNSERTELPIVDNVPVVVGKGRENVTQANNPALIHPTTKSCVLEAREPKKQERAFKSREKHLRVIKWQNENLTVESNRHAKHARGSGYSEVDEKGKRS</sequence>
<dbReference type="AlphaFoldDB" id="A0A7R9HSQ0"/>
<evidence type="ECO:0000313" key="2">
    <source>
        <dbReference type="EMBL" id="CAD7433781.1"/>
    </source>
</evidence>
<feature type="region of interest" description="Disordered" evidence="1">
    <location>
        <begin position="1"/>
        <end position="83"/>
    </location>
</feature>
<feature type="region of interest" description="Disordered" evidence="1">
    <location>
        <begin position="202"/>
        <end position="224"/>
    </location>
</feature>
<proteinExistence type="predicted"/>